<proteinExistence type="predicted"/>
<dbReference type="Proteomes" id="UP001176940">
    <property type="component" value="Unassembled WGS sequence"/>
</dbReference>
<dbReference type="InterPro" id="IPR041481">
    <property type="entry name" value="CSN7_helixI"/>
</dbReference>
<reference evidence="4" key="1">
    <citation type="submission" date="2023-07" db="EMBL/GenBank/DDBJ databases">
        <authorList>
            <person name="Stuckert A."/>
        </authorList>
    </citation>
    <scope>NUCLEOTIDE SEQUENCE</scope>
</reference>
<gene>
    <name evidence="4" type="ORF">RIMI_LOCUS4259275</name>
</gene>
<dbReference type="Pfam" id="PF18392">
    <property type="entry name" value="CSN7a_helixI"/>
    <property type="match status" value="1"/>
</dbReference>
<keyword evidence="5" id="KW-1185">Reference proteome</keyword>
<protein>
    <recommendedName>
        <fullName evidence="3">COP9 signalosome complex subunit 7 helix I domain-containing protein</fullName>
    </recommendedName>
</protein>
<evidence type="ECO:0000256" key="2">
    <source>
        <dbReference type="SAM" id="MobiDB-lite"/>
    </source>
</evidence>
<dbReference type="EMBL" id="CAUEEQ010006757">
    <property type="protein sequence ID" value="CAJ0930538.1"/>
    <property type="molecule type" value="Genomic_DNA"/>
</dbReference>
<feature type="domain" description="COP9 signalosome complex subunit 7 helix I" evidence="3">
    <location>
        <begin position="75"/>
        <end position="112"/>
    </location>
</feature>
<evidence type="ECO:0000313" key="4">
    <source>
        <dbReference type="EMBL" id="CAJ0930538.1"/>
    </source>
</evidence>
<name>A0ABN9L0Y2_9NEOB</name>
<feature type="compositionally biased region" description="Basic and acidic residues" evidence="2">
    <location>
        <begin position="128"/>
        <end position="137"/>
    </location>
</feature>
<accession>A0ABN9L0Y2</accession>
<evidence type="ECO:0000313" key="5">
    <source>
        <dbReference type="Proteomes" id="UP001176940"/>
    </source>
</evidence>
<evidence type="ECO:0000256" key="1">
    <source>
        <dbReference type="ARBA" id="ARBA00022490"/>
    </source>
</evidence>
<sequence length="161" mass="17833">MVGTAPCGKVTLYCTLHGKQLRTRSGKIAAVPQSGEMGVNPFTRSAGTRSFHDAYAASWVGMAPTFMTQRMRQRCDGCEAVLMGIEQQVLRANQYKENHIRTQQQIETEVTNIKKTLKATASSTAQDTDQHLAEREGPPLTEQRQPTKKMSKVKGLVSSRH</sequence>
<keyword evidence="1" id="KW-0963">Cytoplasm</keyword>
<comment type="caution">
    <text evidence="4">The sequence shown here is derived from an EMBL/GenBank/DDBJ whole genome shotgun (WGS) entry which is preliminary data.</text>
</comment>
<organism evidence="4 5">
    <name type="scientific">Ranitomeya imitator</name>
    <name type="common">mimic poison frog</name>
    <dbReference type="NCBI Taxonomy" id="111125"/>
    <lineage>
        <taxon>Eukaryota</taxon>
        <taxon>Metazoa</taxon>
        <taxon>Chordata</taxon>
        <taxon>Craniata</taxon>
        <taxon>Vertebrata</taxon>
        <taxon>Euteleostomi</taxon>
        <taxon>Amphibia</taxon>
        <taxon>Batrachia</taxon>
        <taxon>Anura</taxon>
        <taxon>Neobatrachia</taxon>
        <taxon>Hyloidea</taxon>
        <taxon>Dendrobatidae</taxon>
        <taxon>Dendrobatinae</taxon>
        <taxon>Ranitomeya</taxon>
    </lineage>
</organism>
<evidence type="ECO:0000259" key="3">
    <source>
        <dbReference type="Pfam" id="PF18392"/>
    </source>
</evidence>
<feature type="region of interest" description="Disordered" evidence="2">
    <location>
        <begin position="120"/>
        <end position="161"/>
    </location>
</feature>